<dbReference type="PANTHER" id="PTHR42985:SF40">
    <property type="entry name" value="LD47995P-RELATED"/>
    <property type="match status" value="1"/>
</dbReference>
<keyword evidence="7" id="KW-0915">Sodium</keyword>
<evidence type="ECO:0000256" key="11">
    <source>
        <dbReference type="RuleBase" id="RU362091"/>
    </source>
</evidence>
<gene>
    <name evidence="13" type="ORF">B4U80_02231</name>
</gene>
<dbReference type="Pfam" id="PF00474">
    <property type="entry name" value="SSF"/>
    <property type="match status" value="1"/>
</dbReference>
<evidence type="ECO:0000256" key="10">
    <source>
        <dbReference type="ARBA" id="ARBA00023201"/>
    </source>
</evidence>
<feature type="transmembrane region" description="Helical" evidence="12">
    <location>
        <begin position="218"/>
        <end position="243"/>
    </location>
</feature>
<evidence type="ECO:0000256" key="8">
    <source>
        <dbReference type="ARBA" id="ARBA00023065"/>
    </source>
</evidence>
<comment type="caution">
    <text evidence="13">The sequence shown here is derived from an EMBL/GenBank/DDBJ whole genome shotgun (WGS) entry which is preliminary data.</text>
</comment>
<evidence type="ECO:0000256" key="6">
    <source>
        <dbReference type="ARBA" id="ARBA00022989"/>
    </source>
</evidence>
<feature type="transmembrane region" description="Helical" evidence="12">
    <location>
        <begin position="47"/>
        <end position="67"/>
    </location>
</feature>
<evidence type="ECO:0000256" key="5">
    <source>
        <dbReference type="ARBA" id="ARBA00022692"/>
    </source>
</evidence>
<keyword evidence="9 12" id="KW-0472">Membrane</keyword>
<evidence type="ECO:0000256" key="2">
    <source>
        <dbReference type="ARBA" id="ARBA00006434"/>
    </source>
</evidence>
<dbReference type="STRING" id="299467.A0A443S4I3"/>
<sequence>MIGLFSVIILGVVNVGSFSEIFSRSVQGGRLFFNFYDVDIYTSNNFWVVILGTTFFWIAVSSCNQLLIQRTCCFPTIKQAKQKMYYRVVYFSIPGFIINITQCSLIGLTLYAYYYKCDPVLDGSIKRIDELVPFFIRQEFHSFPGLTGLFVVCILSASFSTLSSGFNAIAALFWEDIFAKRLPNIHPSKAVLITKIIAALAGLLCIGLAFLVKEIGTIFEAAFALSAAPIGPLFAIFSMGLFVPFVNSHGAVVGLISGQLLCFVINFGGLIFKSPSRLLLSSNENCFTKNSTFIPFSNLTNNQIPHYSPQGWNRLFHISYFIVPMIGYFTALFLGIIVSLLTGGSNVKNINPILVNSYVRKYMQKSIAQDNAVELDNLKTKY</sequence>
<dbReference type="PROSITE" id="PS50283">
    <property type="entry name" value="NA_SOLUT_SYMP_3"/>
    <property type="match status" value="1"/>
</dbReference>
<keyword evidence="6 12" id="KW-1133">Transmembrane helix</keyword>
<protein>
    <submittedName>
        <fullName evidence="13">Sodium-coupled monocarboxylate transporter 1-like isoform X2</fullName>
    </submittedName>
</protein>
<dbReference type="InterPro" id="IPR001734">
    <property type="entry name" value="Na/solute_symporter"/>
</dbReference>
<dbReference type="GO" id="GO:0006814">
    <property type="term" value="P:sodium ion transport"/>
    <property type="evidence" value="ECO:0007669"/>
    <property type="project" value="UniProtKB-KW"/>
</dbReference>
<dbReference type="Proteomes" id="UP000288716">
    <property type="component" value="Unassembled WGS sequence"/>
</dbReference>
<keyword evidence="14" id="KW-1185">Reference proteome</keyword>
<dbReference type="InterPro" id="IPR038377">
    <property type="entry name" value="Na/Glc_symporter_sf"/>
</dbReference>
<evidence type="ECO:0000313" key="13">
    <source>
        <dbReference type="EMBL" id="RWS22413.1"/>
    </source>
</evidence>
<accession>A0A443S4I3</accession>
<evidence type="ECO:0000313" key="14">
    <source>
        <dbReference type="Proteomes" id="UP000288716"/>
    </source>
</evidence>
<evidence type="ECO:0000256" key="7">
    <source>
        <dbReference type="ARBA" id="ARBA00023053"/>
    </source>
</evidence>
<feature type="non-terminal residue" evidence="13">
    <location>
        <position position="382"/>
    </location>
</feature>
<evidence type="ECO:0000256" key="4">
    <source>
        <dbReference type="ARBA" id="ARBA00022475"/>
    </source>
</evidence>
<dbReference type="AlphaFoldDB" id="A0A443S4I3"/>
<keyword evidence="8" id="KW-0406">Ion transport</keyword>
<feature type="transmembrane region" description="Helical" evidence="12">
    <location>
        <begin position="88"/>
        <end position="114"/>
    </location>
</feature>
<organism evidence="13 14">
    <name type="scientific">Leptotrombidium deliense</name>
    <dbReference type="NCBI Taxonomy" id="299467"/>
    <lineage>
        <taxon>Eukaryota</taxon>
        <taxon>Metazoa</taxon>
        <taxon>Ecdysozoa</taxon>
        <taxon>Arthropoda</taxon>
        <taxon>Chelicerata</taxon>
        <taxon>Arachnida</taxon>
        <taxon>Acari</taxon>
        <taxon>Acariformes</taxon>
        <taxon>Trombidiformes</taxon>
        <taxon>Prostigmata</taxon>
        <taxon>Anystina</taxon>
        <taxon>Parasitengona</taxon>
        <taxon>Trombiculoidea</taxon>
        <taxon>Trombiculidae</taxon>
        <taxon>Leptotrombidium</taxon>
    </lineage>
</organism>
<dbReference type="VEuPathDB" id="VectorBase:LDEU009627"/>
<evidence type="ECO:0000256" key="9">
    <source>
        <dbReference type="ARBA" id="ARBA00023136"/>
    </source>
</evidence>
<dbReference type="EMBL" id="NCKV01008884">
    <property type="protein sequence ID" value="RWS22413.1"/>
    <property type="molecule type" value="Genomic_DNA"/>
</dbReference>
<evidence type="ECO:0000256" key="1">
    <source>
        <dbReference type="ARBA" id="ARBA00004651"/>
    </source>
</evidence>
<reference evidence="13 14" key="1">
    <citation type="journal article" date="2018" name="Gigascience">
        <title>Genomes of trombidid mites reveal novel predicted allergens and laterally-transferred genes associated with secondary metabolism.</title>
        <authorList>
            <person name="Dong X."/>
            <person name="Chaisiri K."/>
            <person name="Xia D."/>
            <person name="Armstrong S.D."/>
            <person name="Fang Y."/>
            <person name="Donnelly M.J."/>
            <person name="Kadowaki T."/>
            <person name="McGarry J.W."/>
            <person name="Darby A.C."/>
            <person name="Makepeace B.L."/>
        </authorList>
    </citation>
    <scope>NUCLEOTIDE SEQUENCE [LARGE SCALE GENOMIC DNA]</scope>
    <source>
        <strain evidence="13">UoL-UT</strain>
    </source>
</reference>
<keyword evidence="3" id="KW-0813">Transport</keyword>
<keyword evidence="10" id="KW-0739">Sodium transport</keyword>
<comment type="similarity">
    <text evidence="2 11">Belongs to the sodium:solute symporter (SSF) (TC 2.A.21) family.</text>
</comment>
<dbReference type="Gene3D" id="1.20.1730.10">
    <property type="entry name" value="Sodium/glucose cotransporter"/>
    <property type="match status" value="1"/>
</dbReference>
<keyword evidence="5 12" id="KW-0812">Transmembrane</keyword>
<dbReference type="GO" id="GO:0005886">
    <property type="term" value="C:plasma membrane"/>
    <property type="evidence" value="ECO:0007669"/>
    <property type="project" value="UniProtKB-SubCell"/>
</dbReference>
<dbReference type="GO" id="GO:0015293">
    <property type="term" value="F:symporter activity"/>
    <property type="evidence" value="ECO:0007669"/>
    <property type="project" value="TreeGrafter"/>
</dbReference>
<dbReference type="PANTHER" id="PTHR42985">
    <property type="entry name" value="SODIUM-COUPLED MONOCARBOXYLATE TRANSPORTER"/>
    <property type="match status" value="1"/>
</dbReference>
<evidence type="ECO:0000256" key="12">
    <source>
        <dbReference type="SAM" id="Phobius"/>
    </source>
</evidence>
<comment type="subcellular location">
    <subcellularLocation>
        <location evidence="1">Cell membrane</location>
        <topology evidence="1">Multi-pass membrane protein</topology>
    </subcellularLocation>
</comment>
<keyword evidence="4" id="KW-1003">Cell membrane</keyword>
<dbReference type="InterPro" id="IPR051163">
    <property type="entry name" value="Sodium:Solute_Symporter_SSF"/>
</dbReference>
<dbReference type="OrthoDB" id="6500544at2759"/>
<feature type="transmembrane region" description="Helical" evidence="12">
    <location>
        <begin position="318"/>
        <end position="341"/>
    </location>
</feature>
<feature type="transmembrane region" description="Helical" evidence="12">
    <location>
        <begin position="149"/>
        <end position="174"/>
    </location>
</feature>
<name>A0A443S4I3_9ACAR</name>
<feature type="transmembrane region" description="Helical" evidence="12">
    <location>
        <begin position="190"/>
        <end position="212"/>
    </location>
</feature>
<feature type="transmembrane region" description="Helical" evidence="12">
    <location>
        <begin position="250"/>
        <end position="272"/>
    </location>
</feature>
<evidence type="ECO:0000256" key="3">
    <source>
        <dbReference type="ARBA" id="ARBA00022448"/>
    </source>
</evidence>
<proteinExistence type="inferred from homology"/>